<feature type="domain" description="Sugar fermentation stimulation protein C-terminal" evidence="2">
    <location>
        <begin position="87"/>
        <end position="226"/>
    </location>
</feature>
<dbReference type="STRING" id="1423776.FD04_GL002472"/>
<keyword evidence="5" id="KW-1185">Reference proteome</keyword>
<dbReference type="PANTHER" id="PTHR30545">
    <property type="entry name" value="SUGAR FERMENTATION STIMULATION PROTEIN A"/>
    <property type="match status" value="1"/>
</dbReference>
<dbReference type="CDD" id="cd22359">
    <property type="entry name" value="SfsA-like_bacterial"/>
    <property type="match status" value="1"/>
</dbReference>
<evidence type="ECO:0000313" key="4">
    <source>
        <dbReference type="EMBL" id="KRK99695.1"/>
    </source>
</evidence>
<evidence type="ECO:0000313" key="5">
    <source>
        <dbReference type="Proteomes" id="UP000051160"/>
    </source>
</evidence>
<dbReference type="Pfam" id="PF17746">
    <property type="entry name" value="SfsA_N"/>
    <property type="match status" value="1"/>
</dbReference>
<dbReference type="InterPro" id="IPR041465">
    <property type="entry name" value="SfsA_N"/>
</dbReference>
<dbReference type="GO" id="GO:0003677">
    <property type="term" value="F:DNA binding"/>
    <property type="evidence" value="ECO:0007669"/>
    <property type="project" value="InterPro"/>
</dbReference>
<dbReference type="HAMAP" id="MF_00095">
    <property type="entry name" value="SfsA"/>
    <property type="match status" value="1"/>
</dbReference>
<feature type="domain" description="SfsA N-terminal OB" evidence="3">
    <location>
        <begin position="19"/>
        <end position="84"/>
    </location>
</feature>
<evidence type="ECO:0000259" key="3">
    <source>
        <dbReference type="Pfam" id="PF17746"/>
    </source>
</evidence>
<proteinExistence type="inferred from homology"/>
<comment type="caution">
    <text evidence="4">The sequence shown here is derived from an EMBL/GenBank/DDBJ whole genome shotgun (WGS) entry which is preliminary data.</text>
</comment>
<sequence length="248" mass="28005">MDLEVLRLKYEAIRLATFIDRPNRFVAHCELAGETVTVHVKNTGRGKELLIAGTQVALNYQPKPNRKTEYDLVSVKKGDHWVNIDSQLPNRLVKEAQADGQLTLPGMPTLTAFRPEKVYHESRIDFWGKTVTDHNLWIEVKGVTLENQGVAAFPDAPTERAVKHVHELIRTVHEGDVAYLLFVVQLDFAHVMTIYRQRAPKLAAAIEEAQRVGVKVVAIDCEVTAETVRLRRAVPFELDAPFHEAEVD</sequence>
<comment type="similarity">
    <text evidence="1">Belongs to the SfsA family.</text>
</comment>
<dbReference type="EMBL" id="AZEE01000004">
    <property type="protein sequence ID" value="KRK99695.1"/>
    <property type="molecule type" value="Genomic_DNA"/>
</dbReference>
<gene>
    <name evidence="1" type="primary">sfsA</name>
    <name evidence="4" type="ORF">FD04_GL002472</name>
</gene>
<dbReference type="Gene3D" id="3.40.1350.60">
    <property type="match status" value="1"/>
</dbReference>
<dbReference type="Pfam" id="PF03749">
    <property type="entry name" value="SfsA"/>
    <property type="match status" value="1"/>
</dbReference>
<evidence type="ECO:0000256" key="1">
    <source>
        <dbReference type="HAMAP-Rule" id="MF_00095"/>
    </source>
</evidence>
<dbReference type="AlphaFoldDB" id="A0A0R1LVQ3"/>
<dbReference type="Gene3D" id="2.40.50.580">
    <property type="match status" value="1"/>
</dbReference>
<organism evidence="4 5">
    <name type="scientific">Secundilactobacillus odoratitofui DSM 19909 = JCM 15043</name>
    <dbReference type="NCBI Taxonomy" id="1423776"/>
    <lineage>
        <taxon>Bacteria</taxon>
        <taxon>Bacillati</taxon>
        <taxon>Bacillota</taxon>
        <taxon>Bacilli</taxon>
        <taxon>Lactobacillales</taxon>
        <taxon>Lactobacillaceae</taxon>
        <taxon>Secundilactobacillus</taxon>
    </lineage>
</organism>
<name>A0A0R1LVQ3_9LACO</name>
<dbReference type="NCBIfam" id="TIGR00230">
    <property type="entry name" value="sfsA"/>
    <property type="match status" value="1"/>
</dbReference>
<dbReference type="PATRIC" id="fig|1423776.4.peg.2508"/>
<accession>A0A0R1LVQ3</accession>
<reference evidence="4 5" key="1">
    <citation type="journal article" date="2015" name="Genome Announc.">
        <title>Expanding the biotechnology potential of lactobacilli through comparative genomics of 213 strains and associated genera.</title>
        <authorList>
            <person name="Sun Z."/>
            <person name="Harris H.M."/>
            <person name="McCann A."/>
            <person name="Guo C."/>
            <person name="Argimon S."/>
            <person name="Zhang W."/>
            <person name="Yang X."/>
            <person name="Jeffery I.B."/>
            <person name="Cooney J.C."/>
            <person name="Kagawa T.F."/>
            <person name="Liu W."/>
            <person name="Song Y."/>
            <person name="Salvetti E."/>
            <person name="Wrobel A."/>
            <person name="Rasinkangas P."/>
            <person name="Parkhill J."/>
            <person name="Rea M.C."/>
            <person name="O'Sullivan O."/>
            <person name="Ritari J."/>
            <person name="Douillard F.P."/>
            <person name="Paul Ross R."/>
            <person name="Yang R."/>
            <person name="Briner A.E."/>
            <person name="Felis G.E."/>
            <person name="de Vos W.M."/>
            <person name="Barrangou R."/>
            <person name="Klaenhammer T.R."/>
            <person name="Caufield P.W."/>
            <person name="Cui Y."/>
            <person name="Zhang H."/>
            <person name="O'Toole P.W."/>
        </authorList>
    </citation>
    <scope>NUCLEOTIDE SEQUENCE [LARGE SCALE GENOMIC DNA]</scope>
    <source>
        <strain evidence="4 5">DSM 19909</strain>
    </source>
</reference>
<dbReference type="Proteomes" id="UP000051160">
    <property type="component" value="Unassembled WGS sequence"/>
</dbReference>
<evidence type="ECO:0000259" key="2">
    <source>
        <dbReference type="Pfam" id="PF03749"/>
    </source>
</evidence>
<dbReference type="PANTHER" id="PTHR30545:SF2">
    <property type="entry name" value="SUGAR FERMENTATION STIMULATION PROTEIN A"/>
    <property type="match status" value="1"/>
</dbReference>
<protein>
    <recommendedName>
        <fullName evidence="1">Sugar fermentation stimulation protein homolog</fullName>
    </recommendedName>
</protein>
<dbReference type="InterPro" id="IPR005224">
    <property type="entry name" value="SfsA"/>
</dbReference>
<dbReference type="InterPro" id="IPR040452">
    <property type="entry name" value="SfsA_C"/>
</dbReference>